<dbReference type="CDD" id="cd02440">
    <property type="entry name" value="AdoMet_MTases"/>
    <property type="match status" value="1"/>
</dbReference>
<reference evidence="2 4" key="3">
    <citation type="journal article" date="2009" name="Genome Res.">
        <title>Ortho-proteogenomics: multiple proteomes investigation through orthology and a new MS-based protocol.</title>
        <authorList>
            <person name="Gallien S."/>
            <person name="Perrodou E."/>
            <person name="Carapito C."/>
            <person name="Deshayes C."/>
            <person name="Reyrat J.M."/>
            <person name="Van Dorsselaer A."/>
            <person name="Poch O."/>
            <person name="Schaeffer C."/>
            <person name="Lecompte O."/>
        </authorList>
    </citation>
    <scope>NUCLEOTIDE SEQUENCE [LARGE SCALE GENOMIC DNA]</scope>
    <source>
        <strain evidence="4">ATCC 700084 / mc(2)155</strain>
        <strain evidence="2">MC2 155</strain>
    </source>
</reference>
<dbReference type="Gene3D" id="3.40.50.150">
    <property type="entry name" value="Vaccinia Virus protein VP39"/>
    <property type="match status" value="1"/>
</dbReference>
<dbReference type="Proteomes" id="UP000006158">
    <property type="component" value="Chromosome"/>
</dbReference>
<dbReference type="AlphaFoldDB" id="I7G2U5"/>
<proteinExistence type="predicted"/>
<dbReference type="GO" id="GO:0061542">
    <property type="term" value="F:3-demethylubiquinol 3-O-methyltransferase activity"/>
    <property type="evidence" value="ECO:0007669"/>
    <property type="project" value="UniProtKB-EC"/>
</dbReference>
<reference evidence="2" key="4">
    <citation type="submission" date="2009-06" db="EMBL/GenBank/DDBJ databases">
        <title>Re-annotation of the genome sequence of Mycobacterium smegmatis.</title>
        <authorList>
            <person name="Reyrat J.M."/>
            <person name="Perrodou E."/>
            <person name="Deshayes C."/>
            <person name="Euphrasie D."/>
            <person name="Gagniere N."/>
            <person name="Gallien S."/>
            <person name="Jones M."/>
            <person name="Kocincova D."/>
            <person name="Poch O."/>
            <person name="Quevillon E."/>
            <person name="Ripp R."/>
            <person name="Schaeffer C."/>
            <person name="Singh A."/>
            <person name="Van Dorsselaer A."/>
            <person name="Lecompte O."/>
        </authorList>
    </citation>
    <scope>NUCLEOTIDE SEQUENCE</scope>
    <source>
        <strain evidence="2">MC2 155</strain>
    </source>
</reference>
<reference evidence="2 4" key="2">
    <citation type="journal article" date="2007" name="Genome Biol.">
        <title>Interrupted coding sequences in Mycobacterium smegmatis: authentic mutations or sequencing errors?</title>
        <authorList>
            <person name="Deshayes C."/>
            <person name="Perrodou E."/>
            <person name="Gallien S."/>
            <person name="Euphrasie D."/>
            <person name="Schaeffer C."/>
            <person name="Van-Dorsselaer A."/>
            <person name="Poch O."/>
            <person name="Lecompte O."/>
            <person name="Reyrat J.M."/>
        </authorList>
    </citation>
    <scope>NUCLEOTIDE SEQUENCE [LARGE SCALE GENOMIC DNA]</scope>
    <source>
        <strain evidence="4">ATCC 700084 / mc(2)155</strain>
        <strain evidence="2">MC2 155</strain>
    </source>
</reference>
<dbReference type="PANTHER" id="PTHR43591:SF24">
    <property type="entry name" value="2-METHOXY-6-POLYPRENYL-1,4-BENZOQUINOL METHYLASE, MITOCHONDRIAL"/>
    <property type="match status" value="1"/>
</dbReference>
<dbReference type="EC" id="2.1.1.64" evidence="2"/>
<keyword evidence="2" id="KW-0489">Methyltransferase</keyword>
<gene>
    <name evidence="2" type="ordered locus">MSMEI_0976</name>
    <name evidence="3" type="ordered locus">MSMEI_2227</name>
</gene>
<dbReference type="PATRIC" id="fig|246196.56.peg.1002"/>
<evidence type="ECO:0000313" key="2">
    <source>
        <dbReference type="EMBL" id="AFP37456.1"/>
    </source>
</evidence>
<evidence type="ECO:0000259" key="1">
    <source>
        <dbReference type="Pfam" id="PF13649"/>
    </source>
</evidence>
<dbReference type="SUPFAM" id="SSF53335">
    <property type="entry name" value="S-adenosyl-L-methionine-dependent methyltransferases"/>
    <property type="match status" value="1"/>
</dbReference>
<organism evidence="2 4">
    <name type="scientific">Mycolicibacterium smegmatis (strain ATCC 700084 / mc(2)155)</name>
    <name type="common">Mycobacterium smegmatis</name>
    <dbReference type="NCBI Taxonomy" id="246196"/>
    <lineage>
        <taxon>Bacteria</taxon>
        <taxon>Bacillati</taxon>
        <taxon>Actinomycetota</taxon>
        <taxon>Actinomycetes</taxon>
        <taxon>Mycobacteriales</taxon>
        <taxon>Mycobacteriaceae</taxon>
        <taxon>Mycolicibacterium</taxon>
    </lineage>
</organism>
<name>I7G2U5_MYCS2</name>
<evidence type="ECO:0000313" key="4">
    <source>
        <dbReference type="Proteomes" id="UP000006158"/>
    </source>
</evidence>
<dbReference type="GO" id="GO:0032259">
    <property type="term" value="P:methylation"/>
    <property type="evidence" value="ECO:0007669"/>
    <property type="project" value="UniProtKB-KW"/>
</dbReference>
<dbReference type="KEGG" id="msg:MSMEI_0976"/>
<keyword evidence="2" id="KW-0808">Transferase</keyword>
<protein>
    <submittedName>
        <fullName evidence="2">Methyltransferase type 11</fullName>
        <ecNumber evidence="2">2.1.1.64</ecNumber>
    </submittedName>
</protein>
<dbReference type="Pfam" id="PF13649">
    <property type="entry name" value="Methyltransf_25"/>
    <property type="match status" value="1"/>
</dbReference>
<sequence>MTDTCRTEGVTMGVVTVDRELEAKHRALWALGNYGAIAAHIVAPLGPVLVEACGIGPGDRVLDIAAGTGNASIPAALAGAQVTASDLCPQLVDEGAHESAERGVDITWKEANAEALPFSDGEFDVVMSCIGVMFAPHHDQSARELLRVTRSGGRIGLISWTPEGFIGQLFATMKPFVPAPPPGVSPPPLWGNADHVRTLLGDGIEDFETQRRSLTVDMFADGAAFRDFFKANYGPTIAAYRAVGDDAERTAALDEAIALLGDRYLDSGAMQWEYLVVTAHKR</sequence>
<dbReference type="PANTHER" id="PTHR43591">
    <property type="entry name" value="METHYLTRANSFERASE"/>
    <property type="match status" value="1"/>
</dbReference>
<dbReference type="InterPro" id="IPR029063">
    <property type="entry name" value="SAM-dependent_MTases_sf"/>
</dbReference>
<feature type="domain" description="Methyltransferase" evidence="1">
    <location>
        <begin position="61"/>
        <end position="153"/>
    </location>
</feature>
<dbReference type="EMBL" id="CP001663">
    <property type="protein sequence ID" value="AFP38697.1"/>
    <property type="molecule type" value="Genomic_DNA"/>
</dbReference>
<reference evidence="2" key="1">
    <citation type="journal article" date="2006" name="Nucleic Acids Res.">
        <title>ICDS database: interrupted CoDing sequences in prokaryotic genomes.</title>
        <authorList>
            <person name="Perrodou E."/>
            <person name="Deshayes C."/>
            <person name="Muller J."/>
            <person name="Schaeffer C."/>
            <person name="Van Dorsselaer A."/>
            <person name="Ripp R."/>
            <person name="Poch O."/>
            <person name="Reyrat J.M."/>
            <person name="Lecompte O."/>
        </authorList>
    </citation>
    <scope>NUCLEOTIDE SEQUENCE</scope>
    <source>
        <strain evidence="2">MC2 155</strain>
    </source>
</reference>
<accession>I7G2U5</accession>
<dbReference type="KEGG" id="msg:MSMEI_2227"/>
<evidence type="ECO:0000313" key="3">
    <source>
        <dbReference type="EMBL" id="AFP38697.1"/>
    </source>
</evidence>
<dbReference type="InterPro" id="IPR041698">
    <property type="entry name" value="Methyltransf_25"/>
</dbReference>
<dbReference type="EMBL" id="CP001663">
    <property type="protein sequence ID" value="AFP37456.1"/>
    <property type="molecule type" value="Genomic_DNA"/>
</dbReference>